<evidence type="ECO:0000313" key="2">
    <source>
        <dbReference type="EMBL" id="SNS66735.1"/>
    </source>
</evidence>
<accession>A0A239GCS2</accession>
<dbReference type="InterPro" id="IPR018958">
    <property type="entry name" value="Knr4/Smi1-like_dom"/>
</dbReference>
<dbReference type="OrthoDB" id="159453at2"/>
<protein>
    <submittedName>
        <fullName evidence="2">SMI1 / KNR4 family (SUKH-1)</fullName>
    </submittedName>
</protein>
<evidence type="ECO:0000313" key="3">
    <source>
        <dbReference type="Proteomes" id="UP000198280"/>
    </source>
</evidence>
<dbReference type="InterPro" id="IPR037883">
    <property type="entry name" value="Knr4/Smi1-like_sf"/>
</dbReference>
<reference evidence="2 3" key="1">
    <citation type="submission" date="2017-06" db="EMBL/GenBank/DDBJ databases">
        <authorList>
            <person name="Kim H.J."/>
            <person name="Triplett B.A."/>
        </authorList>
    </citation>
    <scope>NUCLEOTIDE SEQUENCE [LARGE SCALE GENOMIC DNA]</scope>
    <source>
        <strain evidence="2 3">CGMCC 4.1858</strain>
    </source>
</reference>
<dbReference type="SUPFAM" id="SSF160631">
    <property type="entry name" value="SMI1/KNR4-like"/>
    <property type="match status" value="1"/>
</dbReference>
<evidence type="ECO:0000259" key="1">
    <source>
        <dbReference type="Pfam" id="PF09346"/>
    </source>
</evidence>
<dbReference type="Proteomes" id="UP000198280">
    <property type="component" value="Unassembled WGS sequence"/>
</dbReference>
<organism evidence="2 3">
    <name type="scientific">Actinacidiphila glaucinigra</name>
    <dbReference type="NCBI Taxonomy" id="235986"/>
    <lineage>
        <taxon>Bacteria</taxon>
        <taxon>Bacillati</taxon>
        <taxon>Actinomycetota</taxon>
        <taxon>Actinomycetes</taxon>
        <taxon>Kitasatosporales</taxon>
        <taxon>Streptomycetaceae</taxon>
        <taxon>Actinacidiphila</taxon>
    </lineage>
</organism>
<keyword evidence="3" id="KW-1185">Reference proteome</keyword>
<dbReference type="EMBL" id="FZOF01000007">
    <property type="protein sequence ID" value="SNS66735.1"/>
    <property type="molecule type" value="Genomic_DNA"/>
</dbReference>
<feature type="domain" description="Knr4/Smi1-like" evidence="1">
    <location>
        <begin position="25"/>
        <end position="149"/>
    </location>
</feature>
<dbReference type="Pfam" id="PF09346">
    <property type="entry name" value="SMI1_KNR4"/>
    <property type="match status" value="1"/>
</dbReference>
<name>A0A239GCS2_9ACTN</name>
<dbReference type="RefSeq" id="WP_089224752.1">
    <property type="nucleotide sequence ID" value="NZ_FZOF01000007.1"/>
</dbReference>
<gene>
    <name evidence="2" type="ORF">SAMN05216252_107333</name>
</gene>
<proteinExistence type="predicted"/>
<sequence>MTGADDLIGRVAARASAAAGTLPAPARAAQVEEAEAQLGFAIPPLPARLYTEVADGGFGPLGNELFPLAGQGRTVVSAYRAERGAPQASESPHWPEGVLPILDWGCGMYGAVDCLGTSGTVLVFEPNADTGDPADGWFVDEPGLADWLETWLAGGGWYRPDGYDDAELPEPAGWEEAVSRLTAPGAA</sequence>
<dbReference type="AlphaFoldDB" id="A0A239GCS2"/>